<dbReference type="InterPro" id="IPR013325">
    <property type="entry name" value="RNA_pol_sigma_r2"/>
</dbReference>
<dbReference type="GO" id="GO:0006352">
    <property type="term" value="P:DNA-templated transcription initiation"/>
    <property type="evidence" value="ECO:0007669"/>
    <property type="project" value="InterPro"/>
</dbReference>
<evidence type="ECO:0000259" key="3">
    <source>
        <dbReference type="Pfam" id="PF04542"/>
    </source>
</evidence>
<gene>
    <name evidence="6" type="primary">sigG</name>
    <name evidence="6" type="ORF">KTAU_24240</name>
</gene>
<dbReference type="PANTHER" id="PTHR30173:SF36">
    <property type="entry name" value="ECF RNA POLYMERASE SIGMA FACTOR SIGJ"/>
    <property type="match status" value="1"/>
</dbReference>
<dbReference type="Gene3D" id="3.10.450.50">
    <property type="match status" value="1"/>
</dbReference>
<protein>
    <submittedName>
        <fullName evidence="6">ECF RNA polymerase sigma factor SigG</fullName>
    </submittedName>
</protein>
<dbReference type="NCBIfam" id="TIGR02937">
    <property type="entry name" value="sigma70-ECF"/>
    <property type="match status" value="1"/>
</dbReference>
<dbReference type="InterPro" id="IPR032710">
    <property type="entry name" value="NTF2-like_dom_sf"/>
</dbReference>
<dbReference type="NCBIfam" id="TIGR02960">
    <property type="entry name" value="SigX5"/>
    <property type="match status" value="1"/>
</dbReference>
<evidence type="ECO:0000313" key="7">
    <source>
        <dbReference type="Proteomes" id="UP000334820"/>
    </source>
</evidence>
<accession>A0A5J4KAP7</accession>
<dbReference type="InterPro" id="IPR013249">
    <property type="entry name" value="RNA_pol_sigma70_r4_t2"/>
</dbReference>
<dbReference type="AlphaFoldDB" id="A0A5J4KAP7"/>
<dbReference type="NCBIfam" id="NF006089">
    <property type="entry name" value="PRK08241.1"/>
    <property type="match status" value="1"/>
</dbReference>
<dbReference type="Pfam" id="PF08281">
    <property type="entry name" value="Sigma70_r4_2"/>
    <property type="match status" value="1"/>
</dbReference>
<dbReference type="EMBL" id="BKZV01000003">
    <property type="protein sequence ID" value="GER83787.1"/>
    <property type="molecule type" value="Genomic_DNA"/>
</dbReference>
<dbReference type="SUPFAM" id="SSF88659">
    <property type="entry name" value="Sigma3 and sigma4 domains of RNA polymerase sigma factors"/>
    <property type="match status" value="1"/>
</dbReference>
<dbReference type="InterPro" id="IPR013324">
    <property type="entry name" value="RNA_pol_sigma_r3/r4-like"/>
</dbReference>
<dbReference type="Proteomes" id="UP000334820">
    <property type="component" value="Unassembled WGS sequence"/>
</dbReference>
<sequence>MTRYKQARAQAQPFPSGLQPSPASPMTGPAQASQPPDIGFLLEAHRQELLAYCYRLLGSLHDAEDQVQETLLRAWRHFQSLKDTTSLRAWLYKIATNACLDALKQRPARTLPLAAFPAADPAHPIASPLAEATWLEPFPTSWLTEAAENPETRYTRTESISLAFLTALQLLSPRQRAILILADVLDWRASEIAQLLNSSTAAINAALHRARATLEKHYRPPASEPAQPGALDDTTRQLLTRYLQAWESDDVEGLVALLKEDATLSMPPYAAWYQGHAAIRAILTACPLQPAKRRQWRLLPTVANGQPAFAVYRADAAQQAYRAYGIQVISLQRDATERARLVTSVIMFHTASLVTRFGLPEQLPIPTSLGH</sequence>
<dbReference type="PANTHER" id="PTHR30173">
    <property type="entry name" value="SIGMA 19 FACTOR"/>
    <property type="match status" value="1"/>
</dbReference>
<dbReference type="Gene3D" id="1.10.1740.10">
    <property type="match status" value="1"/>
</dbReference>
<dbReference type="CDD" id="cd00531">
    <property type="entry name" value="NTF2_like"/>
    <property type="match status" value="1"/>
</dbReference>
<comment type="caution">
    <text evidence="6">The sequence shown here is derived from an EMBL/GenBank/DDBJ whole genome shotgun (WGS) entry which is preliminary data.</text>
</comment>
<organism evidence="6 7">
    <name type="scientific">Thermogemmatispora aurantia</name>
    <dbReference type="NCBI Taxonomy" id="2045279"/>
    <lineage>
        <taxon>Bacteria</taxon>
        <taxon>Bacillati</taxon>
        <taxon>Chloroflexota</taxon>
        <taxon>Ktedonobacteria</taxon>
        <taxon>Thermogemmatisporales</taxon>
        <taxon>Thermogemmatisporaceae</taxon>
        <taxon>Thermogemmatispora</taxon>
    </lineage>
</organism>
<dbReference type="CDD" id="cd06171">
    <property type="entry name" value="Sigma70_r4"/>
    <property type="match status" value="1"/>
</dbReference>
<dbReference type="InterPro" id="IPR014305">
    <property type="entry name" value="RNA_pol_sigma-G_actinobac"/>
</dbReference>
<proteinExistence type="predicted"/>
<evidence type="ECO:0000256" key="2">
    <source>
        <dbReference type="SAM" id="MobiDB-lite"/>
    </source>
</evidence>
<dbReference type="Pfam" id="PF04542">
    <property type="entry name" value="Sigma70_r2"/>
    <property type="match status" value="1"/>
</dbReference>
<dbReference type="GO" id="GO:0016987">
    <property type="term" value="F:sigma factor activity"/>
    <property type="evidence" value="ECO:0007669"/>
    <property type="project" value="InterPro"/>
</dbReference>
<name>A0A5J4KAP7_9CHLR</name>
<evidence type="ECO:0000256" key="1">
    <source>
        <dbReference type="ARBA" id="ARBA00011344"/>
    </source>
</evidence>
<dbReference type="RefSeq" id="WP_228026414.1">
    <property type="nucleotide sequence ID" value="NZ_BKZV01000003.1"/>
</dbReference>
<keyword evidence="7" id="KW-1185">Reference proteome</keyword>
<dbReference type="InterPro" id="IPR007627">
    <property type="entry name" value="RNA_pol_sigma70_r2"/>
</dbReference>
<reference evidence="6 7" key="1">
    <citation type="journal article" date="2019" name="Int. J. Syst. Evol. Microbiol.">
        <title>Thermogemmatispora aurantia sp. nov. and Thermogemmatispora argillosa sp. nov., within the class Ktedonobacteria, and emended description of the genus Thermogemmatispora.</title>
        <authorList>
            <person name="Zheng Y."/>
            <person name="Wang C.M."/>
            <person name="Sakai Y."/>
            <person name="Abe K."/>
            <person name="Yokota A."/>
            <person name="Yabe S."/>
        </authorList>
    </citation>
    <scope>NUCLEOTIDE SEQUENCE [LARGE SCALE GENOMIC DNA]</scope>
    <source>
        <strain evidence="6 7">A1-2</strain>
    </source>
</reference>
<dbReference type="SUPFAM" id="SSF88946">
    <property type="entry name" value="Sigma2 domain of RNA polymerase sigma factors"/>
    <property type="match status" value="1"/>
</dbReference>
<dbReference type="SUPFAM" id="SSF54427">
    <property type="entry name" value="NTF2-like"/>
    <property type="match status" value="1"/>
</dbReference>
<dbReference type="InterPro" id="IPR052704">
    <property type="entry name" value="ECF_Sigma-70_Domain"/>
</dbReference>
<feature type="region of interest" description="Disordered" evidence="2">
    <location>
        <begin position="1"/>
        <end position="35"/>
    </location>
</feature>
<feature type="domain" description="RNA polymerase sigma factor 70 region 4 type 2" evidence="4">
    <location>
        <begin position="162"/>
        <end position="214"/>
    </location>
</feature>
<evidence type="ECO:0000259" key="4">
    <source>
        <dbReference type="Pfam" id="PF08281"/>
    </source>
</evidence>
<dbReference type="InterPro" id="IPR037401">
    <property type="entry name" value="SnoaL-like"/>
</dbReference>
<comment type="subunit">
    <text evidence="1">Interacts transiently with the RNA polymerase catalytic core formed by RpoA, RpoB, RpoC and RpoZ (2 alpha, 1 beta, 1 beta' and 1 omega subunit) to form the RNA polymerase holoenzyme that can initiate transcription.</text>
</comment>
<feature type="domain" description="RNA polymerase sigma-70 region 2" evidence="3">
    <location>
        <begin position="41"/>
        <end position="106"/>
    </location>
</feature>
<dbReference type="InterPro" id="IPR036388">
    <property type="entry name" value="WH-like_DNA-bd_sf"/>
</dbReference>
<evidence type="ECO:0000313" key="6">
    <source>
        <dbReference type="EMBL" id="GER83787.1"/>
    </source>
</evidence>
<dbReference type="Pfam" id="PF12680">
    <property type="entry name" value="SnoaL_2"/>
    <property type="match status" value="1"/>
</dbReference>
<feature type="domain" description="SnoaL-like" evidence="5">
    <location>
        <begin position="240"/>
        <end position="331"/>
    </location>
</feature>
<dbReference type="GO" id="GO:0003677">
    <property type="term" value="F:DNA binding"/>
    <property type="evidence" value="ECO:0007669"/>
    <property type="project" value="InterPro"/>
</dbReference>
<dbReference type="Gene3D" id="1.10.10.10">
    <property type="entry name" value="Winged helix-like DNA-binding domain superfamily/Winged helix DNA-binding domain"/>
    <property type="match status" value="1"/>
</dbReference>
<dbReference type="InterPro" id="IPR014284">
    <property type="entry name" value="RNA_pol_sigma-70_dom"/>
</dbReference>
<evidence type="ECO:0000259" key="5">
    <source>
        <dbReference type="Pfam" id="PF12680"/>
    </source>
</evidence>